<dbReference type="RefSeq" id="WP_172127843.1">
    <property type="nucleotide sequence ID" value="NZ_CP042652.1"/>
</dbReference>
<dbReference type="Proteomes" id="UP000503483">
    <property type="component" value="Chromosome"/>
</dbReference>
<accession>A0A6M8EYZ2</accession>
<gene>
    <name evidence="1" type="ORF">AACT_2715</name>
</gene>
<protein>
    <recommendedName>
        <fullName evidence="3">Lipoprotein</fullName>
    </recommendedName>
</protein>
<dbReference type="EMBL" id="CP042652">
    <property type="protein sequence ID" value="QKE29785.1"/>
    <property type="molecule type" value="Genomic_DNA"/>
</dbReference>
<evidence type="ECO:0000313" key="1">
    <source>
        <dbReference type="EMBL" id="QKE29785.1"/>
    </source>
</evidence>
<dbReference type="PROSITE" id="PS51257">
    <property type="entry name" value="PROKAR_LIPOPROTEIN"/>
    <property type="match status" value="1"/>
</dbReference>
<evidence type="ECO:0008006" key="3">
    <source>
        <dbReference type="Google" id="ProtNLM"/>
    </source>
</evidence>
<evidence type="ECO:0000313" key="2">
    <source>
        <dbReference type="Proteomes" id="UP000503483"/>
    </source>
</evidence>
<keyword evidence="2" id="KW-1185">Reference proteome</keyword>
<proteinExistence type="predicted"/>
<dbReference type="AlphaFoldDB" id="A0A6M8EYZ2"/>
<sequence>MRNFLVIFILCLSIYGCNSINNLSDNMSEFTELTKKNTSDSCANFSYISNINDKEYGRLFSEYINLDNSCSWNSFQRGNFEYLFKSTLKLKSMKVIERVDYDNYEFTTYIIDDKYYVDLIYKYSTYEDLFILDYEGKYYSSLRKKFDKAYTNTYVDKLRFKSDYSKSLVNMNFINSYFSRERESIYDK</sequence>
<organism evidence="1 2">
    <name type="scientific">Arcobacter acticola</name>
    <dbReference type="NCBI Taxonomy" id="1849015"/>
    <lineage>
        <taxon>Bacteria</taxon>
        <taxon>Pseudomonadati</taxon>
        <taxon>Campylobacterota</taxon>
        <taxon>Epsilonproteobacteria</taxon>
        <taxon>Campylobacterales</taxon>
        <taxon>Arcobacteraceae</taxon>
        <taxon>Arcobacter</taxon>
    </lineage>
</organism>
<name>A0A6M8EYZ2_9BACT</name>
<dbReference type="KEGG" id="paco:AACT_2715"/>
<reference evidence="1 2" key="1">
    <citation type="submission" date="2019-08" db="EMBL/GenBank/DDBJ databases">
        <title>Complete genome sequence of Arcobacter acticola.</title>
        <authorList>
            <person name="Miller W."/>
        </authorList>
    </citation>
    <scope>NUCLEOTIDE SEQUENCE [LARGE SCALE GENOMIC DNA]</scope>
    <source>
        <strain evidence="1 2">KCTC 52212</strain>
    </source>
</reference>